<name>A0AB39XWT4_9BRAD</name>
<dbReference type="EMBL" id="CP165734">
    <property type="protein sequence ID" value="XDV61296.1"/>
    <property type="molecule type" value="Genomic_DNA"/>
</dbReference>
<reference evidence="2" key="1">
    <citation type="submission" date="2024-08" db="EMBL/GenBank/DDBJ databases">
        <authorList>
            <person name="Chaddad Z."/>
            <person name="Lamrabet M."/>
            <person name="Bouhnik O."/>
            <person name="Alami S."/>
            <person name="Wipf D."/>
            <person name="Courty P.E."/>
            <person name="Missbah El Idrissi M."/>
        </authorList>
    </citation>
    <scope>NUCLEOTIDE SEQUENCE</scope>
    <source>
        <strain evidence="2">LLZ17</strain>
    </source>
</reference>
<gene>
    <name evidence="2" type="ORF">AB8Z38_29360</name>
</gene>
<dbReference type="Gene3D" id="3.40.50.720">
    <property type="entry name" value="NAD(P)-binding Rossmann-like Domain"/>
    <property type="match status" value="1"/>
</dbReference>
<dbReference type="InterPro" id="IPR036291">
    <property type="entry name" value="NAD(P)-bd_dom_sf"/>
</dbReference>
<evidence type="ECO:0000313" key="2">
    <source>
        <dbReference type="EMBL" id="XDV61296.1"/>
    </source>
</evidence>
<organism evidence="2">
    <name type="scientific">Bradyrhizobium sp. LLZ17</name>
    <dbReference type="NCBI Taxonomy" id="3239388"/>
    <lineage>
        <taxon>Bacteria</taxon>
        <taxon>Pseudomonadati</taxon>
        <taxon>Pseudomonadota</taxon>
        <taxon>Alphaproteobacteria</taxon>
        <taxon>Hyphomicrobiales</taxon>
        <taxon>Nitrobacteraceae</taxon>
        <taxon>Bradyrhizobium</taxon>
    </lineage>
</organism>
<feature type="compositionally biased region" description="Polar residues" evidence="1">
    <location>
        <begin position="9"/>
        <end position="25"/>
    </location>
</feature>
<feature type="region of interest" description="Disordered" evidence="1">
    <location>
        <begin position="1"/>
        <end position="27"/>
    </location>
</feature>
<sequence>MLSVAPPRQRSSASTEPKQSINYSSEDVRDRVKELTGGEGIDVCVDNVGGGLFGTLAQLMRWNGKLLPVGLAGGEVPSLPMNLPLLKNYSILDVFTGAWADRFPDKSSRAADKILQWVSEGKLRPHVDRVLPLERAAEAMSAIENRSVAGRIVLKVR</sequence>
<dbReference type="SUPFAM" id="SSF51735">
    <property type="entry name" value="NAD(P)-binding Rossmann-fold domains"/>
    <property type="match status" value="1"/>
</dbReference>
<dbReference type="InterPro" id="IPR051397">
    <property type="entry name" value="Zn-ADH-like_protein"/>
</dbReference>
<accession>A0AB39XWT4</accession>
<evidence type="ECO:0000256" key="1">
    <source>
        <dbReference type="SAM" id="MobiDB-lite"/>
    </source>
</evidence>
<dbReference type="PANTHER" id="PTHR43677:SF4">
    <property type="entry name" value="QUINONE OXIDOREDUCTASE-LIKE PROTEIN 2"/>
    <property type="match status" value="1"/>
</dbReference>
<dbReference type="Gene3D" id="3.90.180.10">
    <property type="entry name" value="Medium-chain alcohol dehydrogenases, catalytic domain"/>
    <property type="match status" value="1"/>
</dbReference>
<proteinExistence type="predicted"/>
<dbReference type="GO" id="GO:0016491">
    <property type="term" value="F:oxidoreductase activity"/>
    <property type="evidence" value="ECO:0007669"/>
    <property type="project" value="TreeGrafter"/>
</dbReference>
<protein>
    <submittedName>
        <fullName evidence="2">Zinc-binding dehydrogenase</fullName>
    </submittedName>
</protein>
<dbReference type="RefSeq" id="WP_369726637.1">
    <property type="nucleotide sequence ID" value="NZ_CP165734.1"/>
</dbReference>
<dbReference type="AlphaFoldDB" id="A0AB39XWT4"/>
<dbReference type="PANTHER" id="PTHR43677">
    <property type="entry name" value="SHORT-CHAIN DEHYDROGENASE/REDUCTASE"/>
    <property type="match status" value="1"/>
</dbReference>
<dbReference type="Pfam" id="PF13602">
    <property type="entry name" value="ADH_zinc_N_2"/>
    <property type="match status" value="1"/>
</dbReference>